<name>A0A3Q2NSK8_FUNHE</name>
<dbReference type="PROSITE" id="PS51257">
    <property type="entry name" value="PROKAR_LIPOPROTEIN"/>
    <property type="match status" value="1"/>
</dbReference>
<accession>A0A3Q2NSK8</accession>
<evidence type="ECO:0000313" key="2">
    <source>
        <dbReference type="Ensembl" id="ENSFHEP00000002184.1"/>
    </source>
</evidence>
<reference evidence="2" key="2">
    <citation type="submission" date="2025-09" db="UniProtKB">
        <authorList>
            <consortium name="Ensembl"/>
        </authorList>
    </citation>
    <scope>IDENTIFICATION</scope>
</reference>
<keyword evidence="3" id="KW-1185">Reference proteome</keyword>
<dbReference type="InterPro" id="IPR051703">
    <property type="entry name" value="NF-kappa-B_Signaling_Reg"/>
</dbReference>
<evidence type="ECO:0000259" key="1">
    <source>
        <dbReference type="Pfam" id="PF09588"/>
    </source>
</evidence>
<dbReference type="PANTHER" id="PTHR46609:SF8">
    <property type="entry name" value="YQAJ VIRAL RECOMBINASE DOMAIN-CONTAINING PROTEIN"/>
    <property type="match status" value="1"/>
</dbReference>
<dbReference type="CDD" id="cd22343">
    <property type="entry name" value="PDDEXK_lambda_exonuclease-like"/>
    <property type="match status" value="1"/>
</dbReference>
<evidence type="ECO:0000313" key="3">
    <source>
        <dbReference type="Proteomes" id="UP000265000"/>
    </source>
</evidence>
<dbReference type="GO" id="GO:0006281">
    <property type="term" value="P:DNA repair"/>
    <property type="evidence" value="ECO:0007669"/>
    <property type="project" value="UniProtKB-ARBA"/>
</dbReference>
<dbReference type="SUPFAM" id="SSF52980">
    <property type="entry name" value="Restriction endonuclease-like"/>
    <property type="match status" value="1"/>
</dbReference>
<sequence length="382" mass="42899">MAVKMGLTQSSSTSTACQWNSSFRKEVSPATITGIFSEIKGRRTKEIDSVHAHGTAQLPPQSVLDSLYSIAPNAAFFTSVNLLSPIANADLVGRETKYPQLLSTLQQEFQEDSITELCAEVLKNYSVSSAQASNLEYATRNQSISPLWYQHRTGRISASKAHDVLVRQPTTNPDTLVKRIVGYKVYDLSKSAAVKWGTETEDECRQAYSLHQKAGHINFTCRLSGFVIDPNHPFLGASPDGALNCDCCGNGTLEVKCPFKHRNVPVEEAAIIDKDFCLDATLHLKENHRYYTQVQIQMFLTKSQYCDFVVFTKSEPASMCIIRITLDEKFCENLINKCEKFIEDHVVHELITRQLENEPVVNQELDSNEKKPWCICNEPEYG</sequence>
<dbReference type="PANTHER" id="PTHR46609">
    <property type="entry name" value="EXONUCLEASE, PHAGE-TYPE/RECB, C-TERMINAL DOMAIN-CONTAINING PROTEIN"/>
    <property type="match status" value="1"/>
</dbReference>
<dbReference type="InterPro" id="IPR019080">
    <property type="entry name" value="YqaJ_viral_recombinase"/>
</dbReference>
<dbReference type="InterPro" id="IPR011335">
    <property type="entry name" value="Restrct_endonuc-II-like"/>
</dbReference>
<dbReference type="GeneTree" id="ENSGT00940000171017"/>
<feature type="domain" description="YqaJ viral recombinase" evidence="1">
    <location>
        <begin position="148"/>
        <end position="302"/>
    </location>
</feature>
<dbReference type="Pfam" id="PF09588">
    <property type="entry name" value="YqaJ"/>
    <property type="match status" value="1"/>
</dbReference>
<organism evidence="2 3">
    <name type="scientific">Fundulus heteroclitus</name>
    <name type="common">Killifish</name>
    <name type="synonym">Mummichog</name>
    <dbReference type="NCBI Taxonomy" id="8078"/>
    <lineage>
        <taxon>Eukaryota</taxon>
        <taxon>Metazoa</taxon>
        <taxon>Chordata</taxon>
        <taxon>Craniata</taxon>
        <taxon>Vertebrata</taxon>
        <taxon>Euteleostomi</taxon>
        <taxon>Actinopterygii</taxon>
        <taxon>Neopterygii</taxon>
        <taxon>Teleostei</taxon>
        <taxon>Neoteleostei</taxon>
        <taxon>Acanthomorphata</taxon>
        <taxon>Ovalentaria</taxon>
        <taxon>Atherinomorphae</taxon>
        <taxon>Cyprinodontiformes</taxon>
        <taxon>Fundulidae</taxon>
        <taxon>Fundulus</taxon>
    </lineage>
</organism>
<dbReference type="AlphaFoldDB" id="A0A3Q2NSK8"/>
<proteinExistence type="predicted"/>
<dbReference type="InterPro" id="IPR011604">
    <property type="entry name" value="PDDEXK-like_dom_sf"/>
</dbReference>
<dbReference type="Proteomes" id="UP000265000">
    <property type="component" value="Unplaced"/>
</dbReference>
<dbReference type="Gene3D" id="3.90.320.10">
    <property type="match status" value="1"/>
</dbReference>
<dbReference type="STRING" id="8078.ENSFHEP00000002184"/>
<dbReference type="Ensembl" id="ENSFHET00000012646.1">
    <property type="protein sequence ID" value="ENSFHEP00000002184.1"/>
    <property type="gene ID" value="ENSFHEG00000002972.1"/>
</dbReference>
<protein>
    <submittedName>
        <fullName evidence="2">Uncharacterized LOC105933001</fullName>
    </submittedName>
</protein>
<reference evidence="2" key="1">
    <citation type="submission" date="2025-08" db="UniProtKB">
        <authorList>
            <consortium name="Ensembl"/>
        </authorList>
    </citation>
    <scope>IDENTIFICATION</scope>
</reference>